<organism evidence="1 2">
    <name type="scientific">Pandoraea communis</name>
    <dbReference type="NCBI Taxonomy" id="2508297"/>
    <lineage>
        <taxon>Bacteria</taxon>
        <taxon>Pseudomonadati</taxon>
        <taxon>Pseudomonadota</taxon>
        <taxon>Betaproteobacteria</taxon>
        <taxon>Burkholderiales</taxon>
        <taxon>Burkholderiaceae</taxon>
        <taxon>Pandoraea</taxon>
    </lineage>
</organism>
<dbReference type="Proteomes" id="UP000337189">
    <property type="component" value="Unassembled WGS sequence"/>
</dbReference>
<sequence length="188" mass="20603">MTDVQEGVFSTDELKSALDTFLPGDWIKLGRAADALCWGLALEGKDLLQETLTRALAGKRRCPRSVPVMVFLVNAMRSHQDAILKARGRDVLAQAVIVDADDEAQAQLLVHQHDKATPDEILLANQTLVAIDKMFGDHKMAQVVLSGQADGLTPHEIQSMTGLGPVQYASVLRLIRRRLDKLNLGENV</sequence>
<dbReference type="AlphaFoldDB" id="A0A5E4STY9"/>
<name>A0A5E4STY9_9BURK</name>
<gene>
    <name evidence="1" type="ORF">PCO31110_00994</name>
</gene>
<protein>
    <submittedName>
        <fullName evidence="1">Uncharacterized protein</fullName>
    </submittedName>
</protein>
<proteinExistence type="predicted"/>
<reference evidence="1 2" key="1">
    <citation type="submission" date="2019-08" db="EMBL/GenBank/DDBJ databases">
        <authorList>
            <person name="Peeters C."/>
        </authorList>
    </citation>
    <scope>NUCLEOTIDE SEQUENCE [LARGE SCALE GENOMIC DNA]</scope>
    <source>
        <strain evidence="1 2">LMG 31110</strain>
    </source>
</reference>
<dbReference type="EMBL" id="CABPSJ010000001">
    <property type="protein sequence ID" value="VVD78313.1"/>
    <property type="molecule type" value="Genomic_DNA"/>
</dbReference>
<evidence type="ECO:0000313" key="1">
    <source>
        <dbReference type="EMBL" id="VVD78313.1"/>
    </source>
</evidence>
<dbReference type="OrthoDB" id="9095397at2"/>
<evidence type="ECO:0000313" key="2">
    <source>
        <dbReference type="Proteomes" id="UP000337189"/>
    </source>
</evidence>
<accession>A0A5E4STY9</accession>
<dbReference type="RefSeq" id="WP_150689768.1">
    <property type="nucleotide sequence ID" value="NZ_CABPSJ010000001.1"/>
</dbReference>